<dbReference type="OrthoDB" id="5414761at2759"/>
<dbReference type="AlphaFoldDB" id="A0A232LZW6"/>
<name>A0A232LZW6_9EURO</name>
<dbReference type="EMBL" id="NPHW01003572">
    <property type="protein sequence ID" value="OXV09377.1"/>
    <property type="molecule type" value="Genomic_DNA"/>
</dbReference>
<organism evidence="1 2">
    <name type="scientific">Elaphomyces granulatus</name>
    <dbReference type="NCBI Taxonomy" id="519963"/>
    <lineage>
        <taxon>Eukaryota</taxon>
        <taxon>Fungi</taxon>
        <taxon>Dikarya</taxon>
        <taxon>Ascomycota</taxon>
        <taxon>Pezizomycotina</taxon>
        <taxon>Eurotiomycetes</taxon>
        <taxon>Eurotiomycetidae</taxon>
        <taxon>Eurotiales</taxon>
        <taxon>Elaphomycetaceae</taxon>
        <taxon>Elaphomyces</taxon>
    </lineage>
</organism>
<comment type="caution">
    <text evidence="1">The sequence shown here is derived from an EMBL/GenBank/DDBJ whole genome shotgun (WGS) entry which is preliminary data.</text>
</comment>
<evidence type="ECO:0000313" key="2">
    <source>
        <dbReference type="Proteomes" id="UP000243515"/>
    </source>
</evidence>
<gene>
    <name evidence="1" type="ORF">Egran_02860</name>
</gene>
<sequence length="80" mass="9220">MFPLVVRFRNKPSYNVHFVYDTDSPFTFLSKELCNKLFVTNTVSAQFPIEINWERIMAHPPNSSSHFAHVNLLGADFCAL</sequence>
<evidence type="ECO:0000313" key="1">
    <source>
        <dbReference type="EMBL" id="OXV09377.1"/>
    </source>
</evidence>
<reference evidence="1 2" key="1">
    <citation type="journal article" date="2015" name="Environ. Microbiol.">
        <title>Metagenome sequence of Elaphomyces granulatus from sporocarp tissue reveals Ascomycota ectomycorrhizal fingerprints of genome expansion and a Proteobacteria-rich microbiome.</title>
        <authorList>
            <person name="Quandt C.A."/>
            <person name="Kohler A."/>
            <person name="Hesse C.N."/>
            <person name="Sharpton T.J."/>
            <person name="Martin F."/>
            <person name="Spatafora J.W."/>
        </authorList>
    </citation>
    <scope>NUCLEOTIDE SEQUENCE [LARGE SCALE GENOMIC DNA]</scope>
    <source>
        <strain evidence="1 2">OSC145934</strain>
    </source>
</reference>
<dbReference type="Proteomes" id="UP000243515">
    <property type="component" value="Unassembled WGS sequence"/>
</dbReference>
<proteinExistence type="predicted"/>
<accession>A0A232LZW6</accession>
<protein>
    <submittedName>
        <fullName evidence="1">Uncharacterized protein</fullName>
    </submittedName>
</protein>
<keyword evidence="2" id="KW-1185">Reference proteome</keyword>